<protein>
    <submittedName>
        <fullName evidence="2">Uncharacterized protein</fullName>
    </submittedName>
</protein>
<keyword evidence="1" id="KW-0812">Transmembrane</keyword>
<dbReference type="AlphaFoldDB" id="A0A1F5F4G3"/>
<proteinExistence type="predicted"/>
<evidence type="ECO:0000313" key="3">
    <source>
        <dbReference type="Proteomes" id="UP000176191"/>
    </source>
</evidence>
<gene>
    <name evidence="2" type="ORF">A2228_03720</name>
</gene>
<comment type="caution">
    <text evidence="2">The sequence shown here is derived from an EMBL/GenBank/DDBJ whole genome shotgun (WGS) entry which is preliminary data.</text>
</comment>
<name>A0A1F5F4G3_9BACT</name>
<feature type="transmembrane region" description="Helical" evidence="1">
    <location>
        <begin position="12"/>
        <end position="29"/>
    </location>
</feature>
<organism evidence="2 3">
    <name type="scientific">Candidatus Collierbacteria bacterium RIFOXYA2_FULL_46_10</name>
    <dbReference type="NCBI Taxonomy" id="1817726"/>
    <lineage>
        <taxon>Bacteria</taxon>
        <taxon>Candidatus Collieribacteriota</taxon>
    </lineage>
</organism>
<evidence type="ECO:0000313" key="2">
    <source>
        <dbReference type="EMBL" id="OGD74234.1"/>
    </source>
</evidence>
<dbReference type="EMBL" id="MFAK01000038">
    <property type="protein sequence ID" value="OGD74234.1"/>
    <property type="molecule type" value="Genomic_DNA"/>
</dbReference>
<accession>A0A1F5F4G3</accession>
<keyword evidence="1" id="KW-1133">Transmembrane helix</keyword>
<keyword evidence="1" id="KW-0472">Membrane</keyword>
<sequence length="229" mass="25351">MAKKKAMKINQKWLLVGAIILGFAIWWGWKMTAQEAQVALIAQPVPSASPVALGSWGFGAETMKSMINSKGAGVQPVAGTSVWKSSLVYKIDKDKLTARVAKLANFCMTYRSPVQQVYNPNQIYQFNLKGRITPIVQSVTPRAGEVEKREWTVTMMDIRQQILAQGTVNVAVSTSPTYQPVVTKVGLEPVEKLDVTAVRKYMFIKFCLDKSPNTNVNVGLTSLELVRQD</sequence>
<evidence type="ECO:0000256" key="1">
    <source>
        <dbReference type="SAM" id="Phobius"/>
    </source>
</evidence>
<reference evidence="2 3" key="1">
    <citation type="journal article" date="2016" name="Nat. Commun.">
        <title>Thousands of microbial genomes shed light on interconnected biogeochemical processes in an aquifer system.</title>
        <authorList>
            <person name="Anantharaman K."/>
            <person name="Brown C.T."/>
            <person name="Hug L.A."/>
            <person name="Sharon I."/>
            <person name="Castelle C.J."/>
            <person name="Probst A.J."/>
            <person name="Thomas B.C."/>
            <person name="Singh A."/>
            <person name="Wilkins M.J."/>
            <person name="Karaoz U."/>
            <person name="Brodie E.L."/>
            <person name="Williams K.H."/>
            <person name="Hubbard S.S."/>
            <person name="Banfield J.F."/>
        </authorList>
    </citation>
    <scope>NUCLEOTIDE SEQUENCE [LARGE SCALE GENOMIC DNA]</scope>
</reference>
<dbReference type="Proteomes" id="UP000176191">
    <property type="component" value="Unassembled WGS sequence"/>
</dbReference>